<dbReference type="STRING" id="1382798.PK35_02620"/>
<keyword evidence="10" id="KW-1185">Reference proteome</keyword>
<feature type="domain" description="Alpha-L-arabinofuranosidase C-terminal" evidence="8">
    <location>
        <begin position="612"/>
        <end position="785"/>
    </location>
</feature>
<dbReference type="GO" id="GO:0046556">
    <property type="term" value="F:alpha-L-arabinofuranosidase activity"/>
    <property type="evidence" value="ECO:0007669"/>
    <property type="project" value="UniProtKB-EC"/>
</dbReference>
<dbReference type="InterPro" id="IPR010720">
    <property type="entry name" value="Alpha-L-AF_C"/>
</dbReference>
<feature type="signal peptide" evidence="7">
    <location>
        <begin position="1"/>
        <end position="26"/>
    </location>
</feature>
<dbReference type="SMART" id="SM00813">
    <property type="entry name" value="Alpha-L-AF_C"/>
    <property type="match status" value="1"/>
</dbReference>
<feature type="chain" id="PRO_5002325605" description="non-reducing end alpha-L-arabinofuranosidase" evidence="7">
    <location>
        <begin position="27"/>
        <end position="889"/>
    </location>
</feature>
<evidence type="ECO:0000313" key="10">
    <source>
        <dbReference type="Proteomes" id="UP000032361"/>
    </source>
</evidence>
<dbReference type="Pfam" id="PF22848">
    <property type="entry name" value="ASD1_dom"/>
    <property type="match status" value="1"/>
</dbReference>
<dbReference type="InterPro" id="IPR026444">
    <property type="entry name" value="Secre_tail"/>
</dbReference>
<proteinExistence type="inferred from homology"/>
<keyword evidence="6" id="KW-0325">Glycoprotein</keyword>
<dbReference type="EC" id="3.2.1.55" evidence="3"/>
<keyword evidence="4 7" id="KW-0732">Signal</keyword>
<sequence>MKTFLKIITVCLFVSCNLVVSQVTYSIDTEQVEHQIDINVYGQFLEHIYNSANNGLWGDMVWNRSFERLSGTSGDWHISENEIIQNSLNENVRLTFGDVVWQDYEINLQAKKTGGNEGFLVMFRANGDNFYWLNIAGWGNTQHAIEKGNVGGGRWSVYNNLTSPGSIVNNVWYDIRIRCEGNHFQVWFDGTLLFDFIDNNAHLTGQAGIGTWATSASYRNIVVSEIPSGNTIYNQLPEIGEAAFANWEKSANATIYKTQDALNSNFALQLTNNEASEAYIQQHDFNIIPQKYEGSIWAKGASGTSLSVSLNNGNSVLDQTTVITASNDWEKLNFELNSVTSTTNGSLKIRTSNTGTVLIDQVSLMGQDALDNNGFRPDLFQAVDDLQAPIIRWPGGCYVSAYFWKDAIGSQDNRVVYPMELWNDADVNSYGTDEFMTMCKMTGSEPLIVVNAGVLDRTCGVTIPKKLTPEQYLQDALDWMEYCNGDATTTWGAVRAANGHPEPYNVTFWEIDNETWSAGINAYVDIVKEFAPAMRTKYPDIKIIACGSGGYDYNWNETLLNECAHLIDYISVHHYENENNFKTGVATYETFIENLSNSISNSSNPNVEIYMSEWNLWGPIDWRIGLYAGGMLNMFERQGEKFTLGGPALWLRHTSANAWNNAFINFNNSDWFAAPNYVVMKLWREYYAPNYIKTGGFNNNLDAVATLSDDGNTMYFKVVNTAASNTNINLVVNNEFVPEMASVKSVASASIYDENTFLQPNKIGVSTLEAMVNNQNISFTAPAYSANVVMVKKDEALSTQALNSKLITFKNVPNPFQNKTKIIIRLKEGFQANLQIVDITGRVVKTIATGYLNEGLNEFNWETSNIKSGIYFCELQGAKTTSVIKMMVN</sequence>
<dbReference type="InterPro" id="IPR055235">
    <property type="entry name" value="ASD1_cat"/>
</dbReference>
<dbReference type="RefSeq" id="WP_044625067.1">
    <property type="nucleotide sequence ID" value="NZ_JTDV01000001.1"/>
</dbReference>
<dbReference type="Proteomes" id="UP000032361">
    <property type="component" value="Unassembled WGS sequence"/>
</dbReference>
<evidence type="ECO:0000313" key="9">
    <source>
        <dbReference type="EMBL" id="KJD34679.1"/>
    </source>
</evidence>
<dbReference type="InterPro" id="IPR013780">
    <property type="entry name" value="Glyco_hydro_b"/>
</dbReference>
<evidence type="ECO:0000256" key="7">
    <source>
        <dbReference type="SAM" id="SignalP"/>
    </source>
</evidence>
<name>A0A0D7W6K2_9FLAO</name>
<organism evidence="9 10">
    <name type="scientific">Neotamlana nanhaiensis</name>
    <dbReference type="NCBI Taxonomy" id="1382798"/>
    <lineage>
        <taxon>Bacteria</taxon>
        <taxon>Pseudomonadati</taxon>
        <taxon>Bacteroidota</taxon>
        <taxon>Flavobacteriia</taxon>
        <taxon>Flavobacteriales</taxon>
        <taxon>Flavobacteriaceae</taxon>
        <taxon>Neotamlana</taxon>
    </lineage>
</organism>
<evidence type="ECO:0000256" key="4">
    <source>
        <dbReference type="ARBA" id="ARBA00022729"/>
    </source>
</evidence>
<dbReference type="NCBIfam" id="TIGR04183">
    <property type="entry name" value="Por_Secre_tail"/>
    <property type="match status" value="1"/>
</dbReference>
<dbReference type="PANTHER" id="PTHR31776">
    <property type="entry name" value="ALPHA-L-ARABINOFURANOSIDASE 1"/>
    <property type="match status" value="1"/>
</dbReference>
<protein>
    <recommendedName>
        <fullName evidence="3">non-reducing end alpha-L-arabinofuranosidase</fullName>
        <ecNumber evidence="3">3.2.1.55</ecNumber>
    </recommendedName>
</protein>
<dbReference type="Pfam" id="PF06439">
    <property type="entry name" value="3keto-disac_hyd"/>
    <property type="match status" value="1"/>
</dbReference>
<dbReference type="Gene3D" id="2.60.120.560">
    <property type="entry name" value="Exo-inulinase, domain 1"/>
    <property type="match status" value="1"/>
</dbReference>
<comment type="caution">
    <text evidence="9">The sequence shown here is derived from an EMBL/GenBank/DDBJ whole genome shotgun (WGS) entry which is preliminary data.</text>
</comment>
<dbReference type="AlphaFoldDB" id="A0A0D7W6K2"/>
<comment type="similarity">
    <text evidence="2">Belongs to the glycosyl hydrolase 51 family.</text>
</comment>
<dbReference type="InterPro" id="IPR051563">
    <property type="entry name" value="Glycosyl_Hydrolase_51"/>
</dbReference>
<dbReference type="Gene3D" id="2.60.40.1180">
    <property type="entry name" value="Golgi alpha-mannosidase II"/>
    <property type="match status" value="1"/>
</dbReference>
<dbReference type="GO" id="GO:0046373">
    <property type="term" value="P:L-arabinose metabolic process"/>
    <property type="evidence" value="ECO:0007669"/>
    <property type="project" value="InterPro"/>
</dbReference>
<dbReference type="EMBL" id="JTDV01000001">
    <property type="protein sequence ID" value="KJD34679.1"/>
    <property type="molecule type" value="Genomic_DNA"/>
</dbReference>
<gene>
    <name evidence="9" type="ORF">PK35_02620</name>
</gene>
<dbReference type="OrthoDB" id="9758333at2"/>
<evidence type="ECO:0000256" key="5">
    <source>
        <dbReference type="ARBA" id="ARBA00022801"/>
    </source>
</evidence>
<dbReference type="PATRIC" id="fig|1382798.3.peg.531"/>
<evidence type="ECO:0000256" key="2">
    <source>
        <dbReference type="ARBA" id="ARBA00007186"/>
    </source>
</evidence>
<dbReference type="Gene3D" id="3.20.20.80">
    <property type="entry name" value="Glycosidases"/>
    <property type="match status" value="1"/>
</dbReference>
<evidence type="ECO:0000256" key="3">
    <source>
        <dbReference type="ARBA" id="ARBA00012670"/>
    </source>
</evidence>
<evidence type="ECO:0000256" key="1">
    <source>
        <dbReference type="ARBA" id="ARBA00001462"/>
    </source>
</evidence>
<reference evidence="9 10" key="1">
    <citation type="journal article" date="2015" name="Antonie Van Leeuwenhoek">
        <title>Tamlana nanhaiensis sp. nov., isolated from surface seawater collected from the South China Sea.</title>
        <authorList>
            <person name="Liu X."/>
            <person name="Lai Q."/>
            <person name="Du Y."/>
            <person name="Li G."/>
            <person name="Sun F."/>
            <person name="Shao Z."/>
        </authorList>
    </citation>
    <scope>NUCLEOTIDE SEQUENCE [LARGE SCALE GENOMIC DNA]</scope>
    <source>
        <strain evidence="9 10">FHC16</strain>
    </source>
</reference>
<accession>A0A0D7W6K2</accession>
<keyword evidence="5" id="KW-0378">Hydrolase</keyword>
<dbReference type="Pfam" id="PF18962">
    <property type="entry name" value="Por_Secre_tail"/>
    <property type="match status" value="1"/>
</dbReference>
<dbReference type="PANTHER" id="PTHR31776:SF0">
    <property type="entry name" value="ALPHA-L-ARABINOFURANOSIDASE 1"/>
    <property type="match status" value="1"/>
</dbReference>
<evidence type="ECO:0000259" key="8">
    <source>
        <dbReference type="SMART" id="SM00813"/>
    </source>
</evidence>
<dbReference type="InterPro" id="IPR010496">
    <property type="entry name" value="AL/BT2_dom"/>
</dbReference>
<comment type="catalytic activity">
    <reaction evidence="1">
        <text>Hydrolysis of terminal non-reducing alpha-L-arabinofuranoside residues in alpha-L-arabinosides.</text>
        <dbReference type="EC" id="3.2.1.55"/>
    </reaction>
</comment>
<dbReference type="InterPro" id="IPR017853">
    <property type="entry name" value="GH"/>
</dbReference>
<evidence type="ECO:0000256" key="6">
    <source>
        <dbReference type="ARBA" id="ARBA00023180"/>
    </source>
</evidence>
<dbReference type="SUPFAM" id="SSF51445">
    <property type="entry name" value="(Trans)glycosidases"/>
    <property type="match status" value="1"/>
</dbReference>